<dbReference type="KEGG" id="pla:Plav_2260"/>
<evidence type="ECO:0000256" key="3">
    <source>
        <dbReference type="ARBA" id="ARBA00022679"/>
    </source>
</evidence>
<dbReference type="NCBIfam" id="TIGR00726">
    <property type="entry name" value="peptidoglycan editing factor PgeF"/>
    <property type="match status" value="1"/>
</dbReference>
<reference evidence="11 12" key="1">
    <citation type="journal article" date="2011" name="Stand. Genomic Sci.">
        <title>Complete genome sequence of Parvibaculum lavamentivorans type strain (DS-1(T)).</title>
        <authorList>
            <person name="Schleheck D."/>
            <person name="Weiss M."/>
            <person name="Pitluck S."/>
            <person name="Bruce D."/>
            <person name="Land M.L."/>
            <person name="Han S."/>
            <person name="Saunders E."/>
            <person name="Tapia R."/>
            <person name="Detter C."/>
            <person name="Brettin T."/>
            <person name="Han J."/>
            <person name="Woyke T."/>
            <person name="Goodwin L."/>
            <person name="Pennacchio L."/>
            <person name="Nolan M."/>
            <person name="Cook A.M."/>
            <person name="Kjelleberg S."/>
            <person name="Thomas T."/>
        </authorList>
    </citation>
    <scope>NUCLEOTIDE SEQUENCE [LARGE SCALE GENOMIC DNA]</scope>
    <source>
        <strain evidence="12">DS-1 / DSM 13023 / NCIMB 13966</strain>
    </source>
</reference>
<comment type="catalytic activity">
    <reaction evidence="8">
        <text>adenosine + phosphate = alpha-D-ribose 1-phosphate + adenine</text>
        <dbReference type="Rhea" id="RHEA:27642"/>
        <dbReference type="ChEBI" id="CHEBI:16335"/>
        <dbReference type="ChEBI" id="CHEBI:16708"/>
        <dbReference type="ChEBI" id="CHEBI:43474"/>
        <dbReference type="ChEBI" id="CHEBI:57720"/>
        <dbReference type="EC" id="2.4.2.1"/>
    </reaction>
    <physiologicalReaction direction="left-to-right" evidence="8">
        <dbReference type="Rhea" id="RHEA:27643"/>
    </physiologicalReaction>
</comment>
<dbReference type="OrthoDB" id="4279at2"/>
<evidence type="ECO:0000256" key="7">
    <source>
        <dbReference type="ARBA" id="ARBA00047989"/>
    </source>
</evidence>
<dbReference type="InterPro" id="IPR003730">
    <property type="entry name" value="Cu_polyphenol_OxRdtase"/>
</dbReference>
<dbReference type="PANTHER" id="PTHR30616">
    <property type="entry name" value="UNCHARACTERIZED PROTEIN YFIH"/>
    <property type="match status" value="1"/>
</dbReference>
<evidence type="ECO:0000256" key="9">
    <source>
        <dbReference type="ARBA" id="ARBA00049893"/>
    </source>
</evidence>
<keyword evidence="12" id="KW-1185">Reference proteome</keyword>
<dbReference type="Gene3D" id="3.60.140.10">
    <property type="entry name" value="CNF1/YfiH-like putative cysteine hydrolases"/>
    <property type="match status" value="1"/>
</dbReference>
<dbReference type="InterPro" id="IPR011324">
    <property type="entry name" value="Cytotoxic_necrot_fac-like_cat"/>
</dbReference>
<dbReference type="STRING" id="402881.Plav_2260"/>
<dbReference type="EMBL" id="CP000774">
    <property type="protein sequence ID" value="ABS63874.1"/>
    <property type="molecule type" value="Genomic_DNA"/>
</dbReference>
<comment type="similarity">
    <text evidence="2 10">Belongs to the purine nucleoside phosphorylase YfiH/LACC1 family.</text>
</comment>
<gene>
    <name evidence="11" type="ordered locus">Plav_2260</name>
</gene>
<dbReference type="AlphaFoldDB" id="A7HVE1"/>
<dbReference type="GO" id="GO:0016787">
    <property type="term" value="F:hydrolase activity"/>
    <property type="evidence" value="ECO:0007669"/>
    <property type="project" value="UniProtKB-KW"/>
</dbReference>
<keyword evidence="3" id="KW-0808">Transferase</keyword>
<keyword evidence="6" id="KW-0862">Zinc</keyword>
<comment type="catalytic activity">
    <reaction evidence="9">
        <text>S-methyl-5'-thioadenosine + phosphate = 5-(methylsulfanyl)-alpha-D-ribose 1-phosphate + adenine</text>
        <dbReference type="Rhea" id="RHEA:11852"/>
        <dbReference type="ChEBI" id="CHEBI:16708"/>
        <dbReference type="ChEBI" id="CHEBI:17509"/>
        <dbReference type="ChEBI" id="CHEBI:43474"/>
        <dbReference type="ChEBI" id="CHEBI:58533"/>
        <dbReference type="EC" id="2.4.2.28"/>
    </reaction>
    <physiologicalReaction direction="left-to-right" evidence="9">
        <dbReference type="Rhea" id="RHEA:11853"/>
    </physiologicalReaction>
</comment>
<sequence>MLKAKPLDVLAHIRHGFFTREGGVSKGIYASLNCGYGSNDDKAAVRENRARIAAKLSVEPEKLLTVYQVHSADVIEVTEPWTPETAPQADAMVTARPGIALGVLAADCAPVLFADKNAHVIGAAHAGWKGAFTGVLEATIDAMVKLGAERSSISAAIGPCISKEAYEVGPEFRERFLDASGENGRWFEPSEKTGHFLFDLPGYAGARLKAADIGTVSVLGNCTYQDSKRFFSYRRATHRQEPDYGRQLSALMLRS</sequence>
<keyword evidence="5" id="KW-0378">Hydrolase</keyword>
<dbReference type="GO" id="GO:0005507">
    <property type="term" value="F:copper ion binding"/>
    <property type="evidence" value="ECO:0007669"/>
    <property type="project" value="TreeGrafter"/>
</dbReference>
<dbReference type="eggNOG" id="COG1496">
    <property type="taxonomic scope" value="Bacteria"/>
</dbReference>
<keyword evidence="4" id="KW-0479">Metal-binding</keyword>
<dbReference type="Pfam" id="PF02578">
    <property type="entry name" value="Cu-oxidase_4"/>
    <property type="match status" value="1"/>
</dbReference>
<evidence type="ECO:0000313" key="12">
    <source>
        <dbReference type="Proteomes" id="UP000006377"/>
    </source>
</evidence>
<dbReference type="CDD" id="cd16833">
    <property type="entry name" value="YfiH"/>
    <property type="match status" value="1"/>
</dbReference>
<dbReference type="SMR" id="A7HVE1"/>
<dbReference type="SUPFAM" id="SSF64438">
    <property type="entry name" value="CNF1/YfiH-like putative cysteine hydrolases"/>
    <property type="match status" value="1"/>
</dbReference>
<dbReference type="Proteomes" id="UP000006377">
    <property type="component" value="Chromosome"/>
</dbReference>
<dbReference type="GO" id="GO:0017061">
    <property type="term" value="F:S-methyl-5-thioadenosine phosphorylase activity"/>
    <property type="evidence" value="ECO:0007669"/>
    <property type="project" value="UniProtKB-EC"/>
</dbReference>
<evidence type="ECO:0000256" key="5">
    <source>
        <dbReference type="ARBA" id="ARBA00022801"/>
    </source>
</evidence>
<evidence type="ECO:0000256" key="1">
    <source>
        <dbReference type="ARBA" id="ARBA00000553"/>
    </source>
</evidence>
<evidence type="ECO:0000256" key="6">
    <source>
        <dbReference type="ARBA" id="ARBA00022833"/>
    </source>
</evidence>
<dbReference type="HOGENOM" id="CLU_065784_2_0_5"/>
<protein>
    <recommendedName>
        <fullName evidence="10">Purine nucleoside phosphorylase</fullName>
    </recommendedName>
</protein>
<evidence type="ECO:0000256" key="8">
    <source>
        <dbReference type="ARBA" id="ARBA00048968"/>
    </source>
</evidence>
<proteinExistence type="inferred from homology"/>
<organism evidence="11 12">
    <name type="scientific">Parvibaculum lavamentivorans (strain DS-1 / DSM 13023 / NCIMB 13966)</name>
    <dbReference type="NCBI Taxonomy" id="402881"/>
    <lineage>
        <taxon>Bacteria</taxon>
        <taxon>Pseudomonadati</taxon>
        <taxon>Pseudomonadota</taxon>
        <taxon>Alphaproteobacteria</taxon>
        <taxon>Hyphomicrobiales</taxon>
        <taxon>Parvibaculaceae</taxon>
        <taxon>Parvibaculum</taxon>
    </lineage>
</organism>
<dbReference type="PANTHER" id="PTHR30616:SF2">
    <property type="entry name" value="PURINE NUCLEOSIDE PHOSPHORYLASE LACC1"/>
    <property type="match status" value="1"/>
</dbReference>
<accession>A7HVE1</accession>
<evidence type="ECO:0000313" key="11">
    <source>
        <dbReference type="EMBL" id="ABS63874.1"/>
    </source>
</evidence>
<evidence type="ECO:0000256" key="2">
    <source>
        <dbReference type="ARBA" id="ARBA00007353"/>
    </source>
</evidence>
<dbReference type="InterPro" id="IPR038371">
    <property type="entry name" value="Cu_polyphenol_OxRdtase_sf"/>
</dbReference>
<comment type="catalytic activity">
    <reaction evidence="7">
        <text>adenosine + H2O + H(+) = inosine + NH4(+)</text>
        <dbReference type="Rhea" id="RHEA:24408"/>
        <dbReference type="ChEBI" id="CHEBI:15377"/>
        <dbReference type="ChEBI" id="CHEBI:15378"/>
        <dbReference type="ChEBI" id="CHEBI:16335"/>
        <dbReference type="ChEBI" id="CHEBI:17596"/>
        <dbReference type="ChEBI" id="CHEBI:28938"/>
        <dbReference type="EC" id="3.5.4.4"/>
    </reaction>
    <physiologicalReaction direction="left-to-right" evidence="7">
        <dbReference type="Rhea" id="RHEA:24409"/>
    </physiologicalReaction>
</comment>
<name>A7HVE1_PARL1</name>
<comment type="catalytic activity">
    <reaction evidence="1">
        <text>inosine + phosphate = alpha-D-ribose 1-phosphate + hypoxanthine</text>
        <dbReference type="Rhea" id="RHEA:27646"/>
        <dbReference type="ChEBI" id="CHEBI:17368"/>
        <dbReference type="ChEBI" id="CHEBI:17596"/>
        <dbReference type="ChEBI" id="CHEBI:43474"/>
        <dbReference type="ChEBI" id="CHEBI:57720"/>
        <dbReference type="EC" id="2.4.2.1"/>
    </reaction>
    <physiologicalReaction direction="left-to-right" evidence="1">
        <dbReference type="Rhea" id="RHEA:27647"/>
    </physiologicalReaction>
</comment>
<dbReference type="RefSeq" id="WP_012111180.1">
    <property type="nucleotide sequence ID" value="NC_009719.1"/>
</dbReference>
<evidence type="ECO:0000256" key="10">
    <source>
        <dbReference type="RuleBase" id="RU361274"/>
    </source>
</evidence>
<evidence type="ECO:0000256" key="4">
    <source>
        <dbReference type="ARBA" id="ARBA00022723"/>
    </source>
</evidence>